<dbReference type="Pfam" id="PF01535">
    <property type="entry name" value="PPR"/>
    <property type="match status" value="1"/>
</dbReference>
<dbReference type="GO" id="GO:0003723">
    <property type="term" value="F:RNA binding"/>
    <property type="evidence" value="ECO:0007669"/>
    <property type="project" value="InterPro"/>
</dbReference>
<accession>W1NYV0</accession>
<dbReference type="Gramene" id="ERN02772">
    <property type="protein sequence ID" value="ERN02772"/>
    <property type="gene ID" value="AMTR_s00086p00063190"/>
</dbReference>
<evidence type="ECO:0008006" key="7">
    <source>
        <dbReference type="Google" id="ProtNLM"/>
    </source>
</evidence>
<gene>
    <name evidence="5" type="ORF">AMTR_s00086p00063190</name>
</gene>
<keyword evidence="4" id="KW-0472">Membrane</keyword>
<evidence type="ECO:0000256" key="1">
    <source>
        <dbReference type="ARBA" id="ARBA00022737"/>
    </source>
</evidence>
<dbReference type="eggNOG" id="KOG4197">
    <property type="taxonomic scope" value="Eukaryota"/>
</dbReference>
<keyword evidence="6" id="KW-1185">Reference proteome</keyword>
<feature type="compositionally biased region" description="Polar residues" evidence="3">
    <location>
        <begin position="62"/>
        <end position="74"/>
    </location>
</feature>
<dbReference type="NCBIfam" id="TIGR00756">
    <property type="entry name" value="PPR"/>
    <property type="match status" value="2"/>
</dbReference>
<evidence type="ECO:0000313" key="6">
    <source>
        <dbReference type="Proteomes" id="UP000017836"/>
    </source>
</evidence>
<dbReference type="GO" id="GO:0009451">
    <property type="term" value="P:RNA modification"/>
    <property type="evidence" value="ECO:0007669"/>
    <property type="project" value="InterPro"/>
</dbReference>
<dbReference type="HOGENOM" id="CLU_840315_0_0_1"/>
<dbReference type="AlphaFoldDB" id="W1NYV0"/>
<dbReference type="PANTHER" id="PTHR24015">
    <property type="entry name" value="OS07G0578800 PROTEIN-RELATED"/>
    <property type="match status" value="1"/>
</dbReference>
<evidence type="ECO:0000256" key="2">
    <source>
        <dbReference type="PROSITE-ProRule" id="PRU00708"/>
    </source>
</evidence>
<dbReference type="InterPro" id="IPR002885">
    <property type="entry name" value="PPR_rpt"/>
</dbReference>
<dbReference type="Proteomes" id="UP000017836">
    <property type="component" value="Unassembled WGS sequence"/>
</dbReference>
<dbReference type="InterPro" id="IPR046960">
    <property type="entry name" value="PPR_At4g14850-like_plant"/>
</dbReference>
<evidence type="ECO:0000313" key="5">
    <source>
        <dbReference type="EMBL" id="ERN02772.1"/>
    </source>
</evidence>
<dbReference type="InterPro" id="IPR011990">
    <property type="entry name" value="TPR-like_helical_dom_sf"/>
</dbReference>
<dbReference type="PROSITE" id="PS51375">
    <property type="entry name" value="PPR"/>
    <property type="match status" value="2"/>
</dbReference>
<feature type="region of interest" description="Disordered" evidence="3">
    <location>
        <begin position="57"/>
        <end position="77"/>
    </location>
</feature>
<keyword evidence="4" id="KW-0812">Transmembrane</keyword>
<proteinExistence type="predicted"/>
<evidence type="ECO:0000256" key="3">
    <source>
        <dbReference type="SAM" id="MobiDB-lite"/>
    </source>
</evidence>
<keyword evidence="4" id="KW-1133">Transmembrane helix</keyword>
<name>W1NYV0_AMBTC</name>
<protein>
    <recommendedName>
        <fullName evidence="7">Pentacotripeptide-repeat region of PRORP domain-containing protein</fullName>
    </recommendedName>
</protein>
<dbReference type="Pfam" id="PF13812">
    <property type="entry name" value="PPR_3"/>
    <property type="match status" value="1"/>
</dbReference>
<dbReference type="EMBL" id="KI394485">
    <property type="protein sequence ID" value="ERN02772.1"/>
    <property type="molecule type" value="Genomic_DNA"/>
</dbReference>
<feature type="repeat" description="PPR" evidence="2">
    <location>
        <begin position="97"/>
        <end position="131"/>
    </location>
</feature>
<evidence type="ECO:0000256" key="4">
    <source>
        <dbReference type="SAM" id="Phobius"/>
    </source>
</evidence>
<feature type="transmembrane region" description="Helical" evidence="4">
    <location>
        <begin position="300"/>
        <end position="319"/>
    </location>
</feature>
<reference evidence="6" key="1">
    <citation type="journal article" date="2013" name="Science">
        <title>The Amborella genome and the evolution of flowering plants.</title>
        <authorList>
            <consortium name="Amborella Genome Project"/>
        </authorList>
    </citation>
    <scope>NUCLEOTIDE SEQUENCE [LARGE SCALE GENOMIC DNA]</scope>
</reference>
<organism evidence="5 6">
    <name type="scientific">Amborella trichopoda</name>
    <dbReference type="NCBI Taxonomy" id="13333"/>
    <lineage>
        <taxon>Eukaryota</taxon>
        <taxon>Viridiplantae</taxon>
        <taxon>Streptophyta</taxon>
        <taxon>Embryophyta</taxon>
        <taxon>Tracheophyta</taxon>
        <taxon>Spermatophyta</taxon>
        <taxon>Magnoliopsida</taxon>
        <taxon>Amborellales</taxon>
        <taxon>Amborellaceae</taxon>
        <taxon>Amborella</taxon>
    </lineage>
</organism>
<feature type="repeat" description="PPR" evidence="2">
    <location>
        <begin position="198"/>
        <end position="232"/>
    </location>
</feature>
<sequence length="331" mass="36745">MPWQIPNLHIAKPRSKTIRSLLIPLFSIKTKEPINTMPTYLPEAMNYVDETEARRLQRRTGSHASSETDATIGNSRLYESGRADHTQQMFDSMNQRYEASWSLEIAGHAEAGNPNKALELFFEMRRANLQPTHLTFSKVLKVCTSLRHLSLGMQIHGCTIRNGLIHHVFVSNSTIKLYSDSGFLAESVSLFKEASIRDQVTWALIISSCARIGSVEKSLSLFKEMNNGGLKPDGFVLASVINACSRINGLEKGKQVHGHIIKTGFASSLSVGNAVTSFYMRGNMLTDAYLVFDGMVHKDVISWTTMLSGLVLWGLVACLDPLKKVHKSMAS</sequence>
<dbReference type="Gene3D" id="1.25.40.10">
    <property type="entry name" value="Tetratricopeptide repeat domain"/>
    <property type="match status" value="2"/>
</dbReference>
<keyword evidence="1" id="KW-0677">Repeat</keyword>